<dbReference type="SUPFAM" id="SSF53649">
    <property type="entry name" value="Alkaline phosphatase-like"/>
    <property type="match status" value="1"/>
</dbReference>
<reference evidence="1 2" key="1">
    <citation type="submission" date="2018-01" db="EMBL/GenBank/DDBJ databases">
        <authorList>
            <person name="Paulsen S."/>
            <person name="Gram L.K."/>
        </authorList>
    </citation>
    <scope>NUCLEOTIDE SEQUENCE [LARGE SCALE GENOMIC DNA]</scope>
    <source>
        <strain evidence="1 2">S2599</strain>
    </source>
</reference>
<dbReference type="InterPro" id="IPR017850">
    <property type="entry name" value="Alkaline_phosphatase_core_sf"/>
</dbReference>
<dbReference type="AlphaFoldDB" id="A0A5S3X587"/>
<reference evidence="2" key="2">
    <citation type="submission" date="2019-06" db="EMBL/GenBank/DDBJ databases">
        <title>Co-occurence of chitin degradation, pigmentation and bioactivity in marine Pseudoalteromonas.</title>
        <authorList>
            <person name="Sonnenschein E.C."/>
            <person name="Bech P.K."/>
        </authorList>
    </citation>
    <scope>NUCLEOTIDE SEQUENCE [LARGE SCALE GENOMIC DNA]</scope>
    <source>
        <strain evidence="2">S2599</strain>
    </source>
</reference>
<evidence type="ECO:0000313" key="1">
    <source>
        <dbReference type="EMBL" id="TMP39751.1"/>
    </source>
</evidence>
<protein>
    <submittedName>
        <fullName evidence="1">Alkaline phosphatase family protein</fullName>
    </submittedName>
</protein>
<comment type="caution">
    <text evidence="1">The sequence shown here is derived from an EMBL/GenBank/DDBJ whole genome shotgun (WGS) entry which is preliminary data.</text>
</comment>
<dbReference type="RefSeq" id="WP_138543639.1">
    <property type="nucleotide sequence ID" value="NZ_PNCJ01000005.1"/>
</dbReference>
<dbReference type="EMBL" id="PNCJ01000005">
    <property type="protein sequence ID" value="TMP39751.1"/>
    <property type="molecule type" value="Genomic_DNA"/>
</dbReference>
<name>A0A5S3X587_9GAMM</name>
<dbReference type="PANTHER" id="PTHR10151:SF120">
    <property type="entry name" value="BIS(5'-ADENOSYL)-TRIPHOSPHATASE"/>
    <property type="match status" value="1"/>
</dbReference>
<dbReference type="OrthoDB" id="9771966at2"/>
<proteinExistence type="predicted"/>
<dbReference type="Gene3D" id="3.40.720.10">
    <property type="entry name" value="Alkaline Phosphatase, subunit A"/>
    <property type="match status" value="1"/>
</dbReference>
<dbReference type="PANTHER" id="PTHR10151">
    <property type="entry name" value="ECTONUCLEOTIDE PYROPHOSPHATASE/PHOSPHODIESTERASE"/>
    <property type="match status" value="1"/>
</dbReference>
<dbReference type="Proteomes" id="UP000306719">
    <property type="component" value="Unassembled WGS sequence"/>
</dbReference>
<organism evidence="1 2">
    <name type="scientific">Pseudoalteromonas rubra</name>
    <dbReference type="NCBI Taxonomy" id="43658"/>
    <lineage>
        <taxon>Bacteria</taxon>
        <taxon>Pseudomonadati</taxon>
        <taxon>Pseudomonadota</taxon>
        <taxon>Gammaproteobacteria</taxon>
        <taxon>Alteromonadales</taxon>
        <taxon>Pseudoalteromonadaceae</taxon>
        <taxon>Pseudoalteromonas</taxon>
    </lineage>
</organism>
<dbReference type="InterPro" id="IPR002591">
    <property type="entry name" value="Phosphodiest/P_Trfase"/>
</dbReference>
<accession>A0A5S3X587</accession>
<dbReference type="CDD" id="cd16018">
    <property type="entry name" value="Enpp"/>
    <property type="match status" value="1"/>
</dbReference>
<dbReference type="GO" id="GO:0016787">
    <property type="term" value="F:hydrolase activity"/>
    <property type="evidence" value="ECO:0007669"/>
    <property type="project" value="UniProtKB-ARBA"/>
</dbReference>
<dbReference type="Gene3D" id="3.30.1360.180">
    <property type="match status" value="1"/>
</dbReference>
<gene>
    <name evidence="1" type="ORF">CWB98_03650</name>
</gene>
<dbReference type="Pfam" id="PF01663">
    <property type="entry name" value="Phosphodiest"/>
    <property type="match status" value="1"/>
</dbReference>
<evidence type="ECO:0000313" key="2">
    <source>
        <dbReference type="Proteomes" id="UP000306719"/>
    </source>
</evidence>
<sequence length="410" mass="45952">MTTRALSVLLIFVTTVFSAAFILPVKAASVEASEQSVVIFSLDGFRWDYIEKHNAKNLASLAAQGVRAEYLEPVYPTKTFPNHLSIITGLLPSNHGIVGNHFCDKDRNQCYKMGYGQDDSSWLKGIPLWNLAQMQGLKAATYFWPESDARFNGMTPSYFYHYSKHSDYQQRIDQIIQWLKLPEQTRPRFVAGYFSLVDTMGHDFGPDAQQTYEAVQKVDKLIGQLARRIQREVEQDVNLIIVSDHGMAQLDPDLSLQLSDLGTDLSDFIVKNSGTQVWLYKRPNTDVNLGEVRAQLKRNARGRYDVLNEDTLKSRGVTIDATTADIVIETQAPRYFAYDDKDKHYGTHGFAVTQDMHATFVAVGPAFKQGVKIGPVKNLDIYPVVAQILGLDLLSEVDGTGASLLPALRH</sequence>